<evidence type="ECO:0000256" key="11">
    <source>
        <dbReference type="ARBA" id="ARBA00023141"/>
    </source>
</evidence>
<dbReference type="SUPFAM" id="SSF51366">
    <property type="entry name" value="Ribulose-phoshate binding barrel"/>
    <property type="match status" value="2"/>
</dbReference>
<dbReference type="Pfam" id="PF00218">
    <property type="entry name" value="IGPS"/>
    <property type="match status" value="1"/>
</dbReference>
<evidence type="ECO:0000313" key="20">
    <source>
        <dbReference type="EMBL" id="QIQ20263.1"/>
    </source>
</evidence>
<evidence type="ECO:0000256" key="4">
    <source>
        <dbReference type="ARBA" id="ARBA00004696"/>
    </source>
</evidence>
<dbReference type="RefSeq" id="WP_166913840.1">
    <property type="nucleotide sequence ID" value="NZ_CP050253.1"/>
</dbReference>
<comment type="subunit">
    <text evidence="7">Monomer.</text>
</comment>
<dbReference type="FunCoup" id="A0A6G9I7S7">
    <property type="interactions" value="349"/>
</dbReference>
<dbReference type="InterPro" id="IPR013785">
    <property type="entry name" value="Aldolase_TIM"/>
</dbReference>
<evidence type="ECO:0000256" key="2">
    <source>
        <dbReference type="ARBA" id="ARBA00001633"/>
    </source>
</evidence>
<dbReference type="HAMAP" id="MF_00134_B">
    <property type="entry name" value="IGPS_B"/>
    <property type="match status" value="1"/>
</dbReference>
<comment type="catalytic activity">
    <reaction evidence="2 16">
        <text>1-(2-carboxyphenylamino)-1-deoxy-D-ribulose 5-phosphate + H(+) = (1S,2R)-1-C-(indol-3-yl)glycerol 3-phosphate + CO2 + H2O</text>
        <dbReference type="Rhea" id="RHEA:23476"/>
        <dbReference type="ChEBI" id="CHEBI:15377"/>
        <dbReference type="ChEBI" id="CHEBI:15378"/>
        <dbReference type="ChEBI" id="CHEBI:16526"/>
        <dbReference type="ChEBI" id="CHEBI:58613"/>
        <dbReference type="ChEBI" id="CHEBI:58866"/>
        <dbReference type="EC" id="4.1.1.48"/>
    </reaction>
</comment>
<keyword evidence="21" id="KW-1185">Reference proteome</keyword>
<evidence type="ECO:0000256" key="5">
    <source>
        <dbReference type="ARBA" id="ARBA00007902"/>
    </source>
</evidence>
<comment type="pathway">
    <text evidence="4 16">Amino-acid biosynthesis; L-tryptophan biosynthesis; L-tryptophan from chorismate: step 4/5.</text>
</comment>
<evidence type="ECO:0000256" key="3">
    <source>
        <dbReference type="ARBA" id="ARBA00004664"/>
    </source>
</evidence>
<evidence type="ECO:0000256" key="10">
    <source>
        <dbReference type="ARBA" id="ARBA00022822"/>
    </source>
</evidence>
<dbReference type="Gene3D" id="3.20.20.70">
    <property type="entry name" value="Aldolase class I"/>
    <property type="match status" value="2"/>
</dbReference>
<comment type="function">
    <text evidence="15">Bifunctional enzyme that catalyzes two sequential steps of tryptophan biosynthetic pathway. The first reaction is catalyzed by the isomerase, coded by the TrpF domain; the second reaction is catalyzed by the synthase, coded by the TrpC domain.</text>
</comment>
<dbReference type="InterPro" id="IPR011060">
    <property type="entry name" value="RibuloseP-bd_barrel"/>
</dbReference>
<keyword evidence="14" id="KW-0511">Multifunctional enzyme</keyword>
<evidence type="ECO:0000259" key="18">
    <source>
        <dbReference type="Pfam" id="PF00218"/>
    </source>
</evidence>
<dbReference type="Proteomes" id="UP000501168">
    <property type="component" value="Chromosome"/>
</dbReference>
<evidence type="ECO:0000313" key="21">
    <source>
        <dbReference type="Proteomes" id="UP000501168"/>
    </source>
</evidence>
<evidence type="ECO:0000256" key="6">
    <source>
        <dbReference type="ARBA" id="ARBA00009847"/>
    </source>
</evidence>
<dbReference type="AlphaFoldDB" id="A0A6G9I7S7"/>
<keyword evidence="9 16" id="KW-0210">Decarboxylase</keyword>
<comment type="similarity">
    <text evidence="6">In the C-terminal section; belongs to the TrpF family.</text>
</comment>
<keyword evidence="11 16" id="KW-0057">Aromatic amino acid biosynthesis</keyword>
<dbReference type="EC" id="4.1.1.48" evidence="16"/>
<comment type="catalytic activity">
    <reaction evidence="1 17">
        <text>N-(5-phospho-beta-D-ribosyl)anthranilate = 1-(2-carboxyphenylamino)-1-deoxy-D-ribulose 5-phosphate</text>
        <dbReference type="Rhea" id="RHEA:21540"/>
        <dbReference type="ChEBI" id="CHEBI:18277"/>
        <dbReference type="ChEBI" id="CHEBI:58613"/>
        <dbReference type="EC" id="5.3.1.24"/>
    </reaction>
</comment>
<dbReference type="KEGG" id="orb:IPMB12_00350"/>
<evidence type="ECO:0000256" key="16">
    <source>
        <dbReference type="HAMAP-Rule" id="MF_00134"/>
    </source>
</evidence>
<keyword evidence="8 16" id="KW-0028">Amino-acid biosynthesis</keyword>
<dbReference type="UniPathway" id="UPA00035">
    <property type="reaction ID" value="UER00042"/>
</dbReference>
<dbReference type="PANTHER" id="PTHR22854:SF2">
    <property type="entry name" value="INDOLE-3-GLYCEROL-PHOSPHATE SYNTHASE"/>
    <property type="match status" value="1"/>
</dbReference>
<keyword evidence="10 16" id="KW-0822">Tryptophan biosynthesis</keyword>
<feature type="domain" description="Indole-3-glycerol phosphate synthase" evidence="18">
    <location>
        <begin position="14"/>
        <end position="260"/>
    </location>
</feature>
<dbReference type="Pfam" id="PF00697">
    <property type="entry name" value="PRAI"/>
    <property type="match status" value="1"/>
</dbReference>
<dbReference type="NCBIfam" id="NF006945">
    <property type="entry name" value="PRK09427.1"/>
    <property type="match status" value="1"/>
</dbReference>
<evidence type="ECO:0000256" key="9">
    <source>
        <dbReference type="ARBA" id="ARBA00022793"/>
    </source>
</evidence>
<reference evidence="20 21" key="1">
    <citation type="submission" date="2020-03" db="EMBL/GenBank/DDBJ databases">
        <title>Complete genome sequence of Orbus sp. IPMB12 (BCRC 80908).</title>
        <authorList>
            <person name="Lo W.-S."/>
            <person name="Chang T.-H."/>
            <person name="Kuo C.-H."/>
        </authorList>
    </citation>
    <scope>NUCLEOTIDE SEQUENCE [LARGE SCALE GENOMIC DNA]</scope>
    <source>
        <strain evidence="20 21">IPMB12</strain>
    </source>
</reference>
<dbReference type="GO" id="GO:0004425">
    <property type="term" value="F:indole-3-glycerol-phosphate synthase activity"/>
    <property type="evidence" value="ECO:0007669"/>
    <property type="project" value="UniProtKB-UniRule"/>
</dbReference>
<evidence type="ECO:0000256" key="1">
    <source>
        <dbReference type="ARBA" id="ARBA00001164"/>
    </source>
</evidence>
<keyword evidence="13 16" id="KW-0456">Lyase</keyword>
<sequence>MPILTDNIKHSTVLTKIVQDKAIWLEKQKHRLPLTQFESHINTQTRDFYQALKQPRPVFILECKKASPSKGLIRADFDVEQIGTAYKPYADVISVLTDDPYFQGDFSYLKIMHDTVPQPVLCKDFIIDPYQIYLARYYQADAILLMLSVLDDEQYQILSQLAHQLNMGVLTEASTEEEVTRAINLKAKVIGINNRNLRNLSVDLNRVKQLSTAIPKETTIISESGIYTHKQVQELSPFANGFLIGSALMEEEDLSNAVRKVIFGENKVCGLTNPQDAQAVYQAGSFYGGLIFVKTSPRVVTVDQAREIIQSVPLNWVGVFRDEAIPTIADIAKELKLTAVQLHGQEDGHYIELLAKSLPKHCQIWQAVTIKDHVPACDNPLVKRYIFDNGAGGTGQRFNWQLLKHSPLNSVLLAGGINPENVQQALSYGCLGVDINSGVESKPGIKDHQLLTQIFTQLRQYQARSTA</sequence>
<comment type="pathway">
    <text evidence="3 17">Amino-acid biosynthesis; L-tryptophan biosynthesis; L-tryptophan from chorismate: step 3/5.</text>
</comment>
<organism evidence="20 21">
    <name type="scientific">Zophobihabitans entericus</name>
    <dbReference type="NCBI Taxonomy" id="1635327"/>
    <lineage>
        <taxon>Bacteria</taxon>
        <taxon>Pseudomonadati</taxon>
        <taxon>Pseudomonadota</taxon>
        <taxon>Gammaproteobacteria</taxon>
        <taxon>Orbales</taxon>
        <taxon>Orbaceae</taxon>
        <taxon>Zophobihabitans</taxon>
    </lineage>
</organism>
<comment type="similarity">
    <text evidence="16">Belongs to the TrpC family.</text>
</comment>
<evidence type="ECO:0000256" key="13">
    <source>
        <dbReference type="ARBA" id="ARBA00023239"/>
    </source>
</evidence>
<dbReference type="HAMAP" id="MF_00135">
    <property type="entry name" value="PRAI"/>
    <property type="match status" value="1"/>
</dbReference>
<dbReference type="InterPro" id="IPR045186">
    <property type="entry name" value="Indole-3-glycerol_P_synth"/>
</dbReference>
<dbReference type="FunFam" id="3.20.20.70:FF:000024">
    <property type="entry name" value="Indole-3-glycerol phosphate synthase"/>
    <property type="match status" value="1"/>
</dbReference>
<evidence type="ECO:0000259" key="19">
    <source>
        <dbReference type="Pfam" id="PF00697"/>
    </source>
</evidence>
<accession>A0A6G9I7S7</accession>
<gene>
    <name evidence="20" type="primary">trpCF</name>
    <name evidence="16" type="synonym">trpC</name>
    <name evidence="17" type="synonym">trpF</name>
    <name evidence="20" type="ORF">IPMB12_00350</name>
</gene>
<evidence type="ECO:0000256" key="7">
    <source>
        <dbReference type="ARBA" id="ARBA00011245"/>
    </source>
</evidence>
<protein>
    <recommendedName>
        <fullName evidence="16 17">Multifunctional fusion protein</fullName>
    </recommendedName>
    <domain>
        <recommendedName>
            <fullName evidence="16">Indole-3-glycerol phosphate synthase</fullName>
            <shortName evidence="16">IGPS</shortName>
            <ecNumber evidence="16">4.1.1.48</ecNumber>
        </recommendedName>
    </domain>
    <domain>
        <recommendedName>
            <fullName evidence="17">N-(5'-phosphoribosyl)anthranilate isomerase</fullName>
            <shortName evidence="17">PRAI</shortName>
            <ecNumber evidence="17">5.3.1.24</ecNumber>
        </recommendedName>
    </domain>
</protein>
<keyword evidence="12 17" id="KW-0413">Isomerase</keyword>
<comment type="similarity">
    <text evidence="17">Belongs to the TrpF family.</text>
</comment>
<proteinExistence type="inferred from homology"/>
<dbReference type="FunFam" id="3.20.20.70:FF:000165">
    <property type="entry name" value="Multifunctional fusion protein"/>
    <property type="match status" value="1"/>
</dbReference>
<dbReference type="CDD" id="cd00405">
    <property type="entry name" value="PRAI"/>
    <property type="match status" value="1"/>
</dbReference>
<feature type="domain" description="N-(5'phosphoribosyl) anthranilate isomerase (PRAI)" evidence="19">
    <location>
        <begin position="266"/>
        <end position="455"/>
    </location>
</feature>
<evidence type="ECO:0000256" key="14">
    <source>
        <dbReference type="ARBA" id="ARBA00023268"/>
    </source>
</evidence>
<dbReference type="InterPro" id="IPR013798">
    <property type="entry name" value="Indole-3-glycerol_P_synth_dom"/>
</dbReference>
<dbReference type="EMBL" id="CP050253">
    <property type="protein sequence ID" value="QIQ20263.1"/>
    <property type="molecule type" value="Genomic_DNA"/>
</dbReference>
<dbReference type="InterPro" id="IPR001240">
    <property type="entry name" value="PRAI_dom"/>
</dbReference>
<dbReference type="EC" id="5.3.1.24" evidence="17"/>
<evidence type="ECO:0000256" key="8">
    <source>
        <dbReference type="ARBA" id="ARBA00022605"/>
    </source>
</evidence>
<evidence type="ECO:0000256" key="15">
    <source>
        <dbReference type="ARBA" id="ARBA00025592"/>
    </source>
</evidence>
<dbReference type="InParanoid" id="A0A6G9I7S7"/>
<dbReference type="InterPro" id="IPR001468">
    <property type="entry name" value="Indole-3-GlycerolPSynthase_CS"/>
</dbReference>
<dbReference type="CDD" id="cd00331">
    <property type="entry name" value="IGPS"/>
    <property type="match status" value="1"/>
</dbReference>
<evidence type="ECO:0000256" key="17">
    <source>
        <dbReference type="HAMAP-Rule" id="MF_00135"/>
    </source>
</evidence>
<name>A0A6G9I7S7_9GAMM</name>
<comment type="similarity">
    <text evidence="5">In the N-terminal section; belongs to the TrpC family.</text>
</comment>
<dbReference type="PROSITE" id="PS00614">
    <property type="entry name" value="IGPS"/>
    <property type="match status" value="1"/>
</dbReference>
<dbReference type="PANTHER" id="PTHR22854">
    <property type="entry name" value="TRYPTOPHAN BIOSYNTHESIS PROTEIN"/>
    <property type="match status" value="1"/>
</dbReference>
<dbReference type="GO" id="GO:0004640">
    <property type="term" value="F:phosphoribosylanthranilate isomerase activity"/>
    <property type="evidence" value="ECO:0007669"/>
    <property type="project" value="UniProtKB-UniRule"/>
</dbReference>
<dbReference type="GO" id="GO:0000162">
    <property type="term" value="P:L-tryptophan biosynthetic process"/>
    <property type="evidence" value="ECO:0007669"/>
    <property type="project" value="UniProtKB-UniRule"/>
</dbReference>
<evidence type="ECO:0000256" key="12">
    <source>
        <dbReference type="ARBA" id="ARBA00023235"/>
    </source>
</evidence>